<evidence type="ECO:0000259" key="1">
    <source>
        <dbReference type="Pfam" id="PF00535"/>
    </source>
</evidence>
<evidence type="ECO:0000313" key="2">
    <source>
        <dbReference type="EMBL" id="MFD1399463.1"/>
    </source>
</evidence>
<proteinExistence type="predicted"/>
<name>A0ABW4BHT7_9LACO</name>
<dbReference type="GO" id="GO:0016757">
    <property type="term" value="F:glycosyltransferase activity"/>
    <property type="evidence" value="ECO:0007669"/>
    <property type="project" value="UniProtKB-KW"/>
</dbReference>
<dbReference type="SUPFAM" id="SSF53448">
    <property type="entry name" value="Nucleotide-diphospho-sugar transferases"/>
    <property type="match status" value="1"/>
</dbReference>
<keyword evidence="2" id="KW-0328">Glycosyltransferase</keyword>
<keyword evidence="3" id="KW-1185">Reference proteome</keyword>
<dbReference type="CDD" id="cd00761">
    <property type="entry name" value="Glyco_tranf_GTA_type"/>
    <property type="match status" value="1"/>
</dbReference>
<dbReference type="InterPro" id="IPR001173">
    <property type="entry name" value="Glyco_trans_2-like"/>
</dbReference>
<keyword evidence="2" id="KW-0808">Transferase</keyword>
<dbReference type="InterPro" id="IPR029044">
    <property type="entry name" value="Nucleotide-diphossugar_trans"/>
</dbReference>
<sequence length="282" mass="33372">MPNDLFQAPRGLVVRQLNYQPSRGAGVARQVGIDHTAGNYFMFIDADDELSDVFALRDMLAPTREHDHDLIIARYTKQQYRRDGFNYALSAKYDWKAAYGKLYHREYIKRIGLTWHPDLRIFEDTYFVGLACELAQDRFYLDKPVYVWLWNPKSTVRKNGHEFDHQLHTWAESNRYILEILRQQKPSVWPRDFYEYMADLFYREKQHPAVDPDAFIAEHTKLLVENRSLWTDEGQEQVRKLIIRDSEPGGRRVGWSTAGMEKYLSVQIKLLRHAFDEAQNHA</sequence>
<evidence type="ECO:0000313" key="3">
    <source>
        <dbReference type="Proteomes" id="UP001597199"/>
    </source>
</evidence>
<dbReference type="EMBL" id="JBHTOA010000032">
    <property type="protein sequence ID" value="MFD1399463.1"/>
    <property type="molecule type" value="Genomic_DNA"/>
</dbReference>
<dbReference type="Gene3D" id="3.90.550.10">
    <property type="entry name" value="Spore Coat Polysaccharide Biosynthesis Protein SpsA, Chain A"/>
    <property type="match status" value="1"/>
</dbReference>
<protein>
    <submittedName>
        <fullName evidence="2">Glycosyltransferase</fullName>
        <ecNumber evidence="2">2.4.-.-</ecNumber>
    </submittedName>
</protein>
<comment type="caution">
    <text evidence="2">The sequence shown here is derived from an EMBL/GenBank/DDBJ whole genome shotgun (WGS) entry which is preliminary data.</text>
</comment>
<dbReference type="EC" id="2.4.-.-" evidence="2"/>
<dbReference type="Proteomes" id="UP001597199">
    <property type="component" value="Unassembled WGS sequence"/>
</dbReference>
<dbReference type="RefSeq" id="WP_204119162.1">
    <property type="nucleotide sequence ID" value="NZ_BOLV01000012.1"/>
</dbReference>
<feature type="domain" description="Glycosyltransferase 2-like" evidence="1">
    <location>
        <begin position="23"/>
        <end position="95"/>
    </location>
</feature>
<organism evidence="2 3">
    <name type="scientific">Lacticaseibacillus suilingensis</name>
    <dbReference type="NCBI Taxonomy" id="2799577"/>
    <lineage>
        <taxon>Bacteria</taxon>
        <taxon>Bacillati</taxon>
        <taxon>Bacillota</taxon>
        <taxon>Bacilli</taxon>
        <taxon>Lactobacillales</taxon>
        <taxon>Lactobacillaceae</taxon>
        <taxon>Lacticaseibacillus</taxon>
    </lineage>
</organism>
<dbReference type="Pfam" id="PF00535">
    <property type="entry name" value="Glycos_transf_2"/>
    <property type="match status" value="1"/>
</dbReference>
<reference evidence="3" key="1">
    <citation type="journal article" date="2019" name="Int. J. Syst. Evol. Microbiol.">
        <title>The Global Catalogue of Microorganisms (GCM) 10K type strain sequencing project: providing services to taxonomists for standard genome sequencing and annotation.</title>
        <authorList>
            <consortium name="The Broad Institute Genomics Platform"/>
            <consortium name="The Broad Institute Genome Sequencing Center for Infectious Disease"/>
            <person name="Wu L."/>
            <person name="Ma J."/>
        </authorList>
    </citation>
    <scope>NUCLEOTIDE SEQUENCE [LARGE SCALE GENOMIC DNA]</scope>
    <source>
        <strain evidence="3">CCM 9110</strain>
    </source>
</reference>
<gene>
    <name evidence="2" type="ORF">ACFQ41_09075</name>
</gene>
<accession>A0ABW4BHT7</accession>